<keyword evidence="5" id="KW-0472">Membrane</keyword>
<dbReference type="GO" id="GO:0008270">
    <property type="term" value="F:zinc ion binding"/>
    <property type="evidence" value="ECO:0007669"/>
    <property type="project" value="TreeGrafter"/>
</dbReference>
<sequence>MEQKQGKAMGNENQAGQEPAVGIPYAYPAKPMETVMVPPTQQYYFSSMGNPYQAGMIPPNAIFGHPQGVPLRETVFRDTPAPFDCPRCGNSGLTTLRSKPSVAACVACMMPFMLGICFLCPAMDCLWHKEHYCPNCGEKVADFEKSDPCAVVDVPHWIQESFAIPA</sequence>
<reference evidence="7" key="1">
    <citation type="submission" date="2015-02" db="EMBL/GenBank/DDBJ databases">
        <title>A transcriptome of Wollemia nobilis - a relic of Gondwana.</title>
        <authorList>
            <person name="Chia J.Y."/>
            <person name="Leong Y.S."/>
            <person name="Abdul Karim S."/>
            <person name="Wan Azmi N."/>
            <person name="Hercus R."/>
            <person name="Croft L."/>
        </authorList>
    </citation>
    <scope>NUCLEOTIDE SEQUENCE</scope>
    <source>
        <strain evidence="7">MaeBrown</strain>
        <tissue evidence="7">Leaf</tissue>
    </source>
</reference>
<dbReference type="InterPro" id="IPR006629">
    <property type="entry name" value="LITAF"/>
</dbReference>
<dbReference type="InterPro" id="IPR037519">
    <property type="entry name" value="LITAF_fam"/>
</dbReference>
<feature type="domain" description="LITAF" evidence="6">
    <location>
        <begin position="65"/>
        <end position="145"/>
    </location>
</feature>
<dbReference type="PROSITE" id="PS51837">
    <property type="entry name" value="LITAF"/>
    <property type="match status" value="1"/>
</dbReference>
<evidence type="ECO:0000256" key="1">
    <source>
        <dbReference type="ARBA" id="ARBA00004170"/>
    </source>
</evidence>
<protein>
    <submittedName>
        <fullName evidence="7">TSA: Wollemia nobilis Ref_Wollemi_Transcript_8970_1036 transcribed RNA sequence</fullName>
    </submittedName>
</protein>
<evidence type="ECO:0000256" key="4">
    <source>
        <dbReference type="ARBA" id="ARBA00022833"/>
    </source>
</evidence>
<organism evidence="7">
    <name type="scientific">Wollemia nobilis</name>
    <dbReference type="NCBI Taxonomy" id="56998"/>
    <lineage>
        <taxon>Eukaryota</taxon>
        <taxon>Viridiplantae</taxon>
        <taxon>Streptophyta</taxon>
        <taxon>Embryophyta</taxon>
        <taxon>Tracheophyta</taxon>
        <taxon>Spermatophyta</taxon>
        <taxon>Pinopsida</taxon>
        <taxon>Pinidae</taxon>
        <taxon>Conifers II</taxon>
        <taxon>Araucariales</taxon>
        <taxon>Araucariaceae</taxon>
        <taxon>Wollemia</taxon>
    </lineage>
</organism>
<evidence type="ECO:0000313" key="7">
    <source>
        <dbReference type="EMBL" id="JAG88293.1"/>
    </source>
</evidence>
<dbReference type="Pfam" id="PF10601">
    <property type="entry name" value="zf-LITAF-like"/>
    <property type="match status" value="1"/>
</dbReference>
<evidence type="ECO:0000256" key="3">
    <source>
        <dbReference type="ARBA" id="ARBA00022723"/>
    </source>
</evidence>
<accession>A0A0C9S970</accession>
<dbReference type="PANTHER" id="PTHR23292:SF6">
    <property type="entry name" value="FI16602P1-RELATED"/>
    <property type="match status" value="1"/>
</dbReference>
<dbReference type="EMBL" id="GCHU01008917">
    <property type="protein sequence ID" value="JAG88293.1"/>
    <property type="molecule type" value="Transcribed_RNA"/>
</dbReference>
<evidence type="ECO:0000256" key="2">
    <source>
        <dbReference type="ARBA" id="ARBA00005975"/>
    </source>
</evidence>
<comment type="subcellular location">
    <subcellularLocation>
        <location evidence="1">Membrane</location>
        <topology evidence="1">Peripheral membrane protein</topology>
    </subcellularLocation>
</comment>
<keyword evidence="4" id="KW-0862">Zinc</keyword>
<dbReference type="AlphaFoldDB" id="A0A0C9S970"/>
<comment type="similarity">
    <text evidence="2">Belongs to the CDIP1/LITAF family.</text>
</comment>
<evidence type="ECO:0000259" key="6">
    <source>
        <dbReference type="PROSITE" id="PS51837"/>
    </source>
</evidence>
<dbReference type="PANTHER" id="PTHR23292">
    <property type="entry name" value="LIPOPOLYSACCHARIDE-INDUCED TUMOR NECROSIS FACTOR-ALPHA FACTOR"/>
    <property type="match status" value="1"/>
</dbReference>
<proteinExistence type="inferred from homology"/>
<dbReference type="SMART" id="SM00714">
    <property type="entry name" value="LITAF"/>
    <property type="match status" value="1"/>
</dbReference>
<dbReference type="GO" id="GO:0016020">
    <property type="term" value="C:membrane"/>
    <property type="evidence" value="ECO:0007669"/>
    <property type="project" value="UniProtKB-SubCell"/>
</dbReference>
<keyword evidence="3" id="KW-0479">Metal-binding</keyword>
<name>A0A0C9S970_9CONI</name>
<evidence type="ECO:0000256" key="5">
    <source>
        <dbReference type="ARBA" id="ARBA00023136"/>
    </source>
</evidence>